<dbReference type="PANTHER" id="PTHR43244">
    <property type="match status" value="1"/>
</dbReference>
<keyword evidence="4" id="KW-1185">Reference proteome</keyword>
<protein>
    <submittedName>
        <fullName evidence="3">TIGR03842 family LLM class F420-dependent oxidoreductase</fullName>
    </submittedName>
</protein>
<dbReference type="InterPro" id="IPR022315">
    <property type="entry name" value="F420_OxRdatse_CPS4043_pred"/>
</dbReference>
<gene>
    <name evidence="3" type="ORF">GCM10010191_55720</name>
</gene>
<feature type="domain" description="Luciferase-like" evidence="2">
    <location>
        <begin position="1"/>
        <end position="312"/>
    </location>
</feature>
<dbReference type="SUPFAM" id="SSF51679">
    <property type="entry name" value="Bacterial luciferase-like"/>
    <property type="match status" value="1"/>
</dbReference>
<comment type="caution">
    <text evidence="3">The sequence shown here is derived from an EMBL/GenBank/DDBJ whole genome shotgun (WGS) entry which is preliminary data.</text>
</comment>
<name>A0ABN3JLR3_9ACTN</name>
<dbReference type="NCBIfam" id="TIGR03842">
    <property type="entry name" value="F420_CPS_4043"/>
    <property type="match status" value="1"/>
</dbReference>
<dbReference type="PANTHER" id="PTHR43244:SF1">
    <property type="entry name" value="5,10-METHYLENETETRAHYDROMETHANOPTERIN REDUCTASE"/>
    <property type="match status" value="1"/>
</dbReference>
<proteinExistence type="predicted"/>
<dbReference type="Gene3D" id="3.20.20.30">
    <property type="entry name" value="Luciferase-like domain"/>
    <property type="match status" value="1"/>
</dbReference>
<evidence type="ECO:0000313" key="3">
    <source>
        <dbReference type="EMBL" id="GAA2434198.1"/>
    </source>
</evidence>
<dbReference type="RefSeq" id="WP_344592817.1">
    <property type="nucleotide sequence ID" value="NZ_BAAARW010000020.1"/>
</dbReference>
<evidence type="ECO:0000256" key="1">
    <source>
        <dbReference type="ARBA" id="ARBA00023002"/>
    </source>
</evidence>
<dbReference type="Pfam" id="PF00296">
    <property type="entry name" value="Bac_luciferase"/>
    <property type="match status" value="1"/>
</dbReference>
<keyword evidence="1" id="KW-0560">Oxidoreductase</keyword>
<evidence type="ECO:0000259" key="2">
    <source>
        <dbReference type="Pfam" id="PF00296"/>
    </source>
</evidence>
<dbReference type="InterPro" id="IPR036661">
    <property type="entry name" value="Luciferase-like_sf"/>
</dbReference>
<dbReference type="Proteomes" id="UP001501231">
    <property type="component" value="Unassembled WGS sequence"/>
</dbReference>
<dbReference type="InterPro" id="IPR050564">
    <property type="entry name" value="F420-G6PD/mer"/>
</dbReference>
<reference evidence="3 4" key="1">
    <citation type="journal article" date="2019" name="Int. J. Syst. Evol. Microbiol.">
        <title>The Global Catalogue of Microorganisms (GCM) 10K type strain sequencing project: providing services to taxonomists for standard genome sequencing and annotation.</title>
        <authorList>
            <consortium name="The Broad Institute Genomics Platform"/>
            <consortium name="The Broad Institute Genome Sequencing Center for Infectious Disease"/>
            <person name="Wu L."/>
            <person name="Ma J."/>
        </authorList>
    </citation>
    <scope>NUCLEOTIDE SEQUENCE [LARGE SCALE GENOMIC DNA]</scope>
    <source>
        <strain evidence="3 4">JCM 3325</strain>
    </source>
</reference>
<accession>A0ABN3JLR3</accession>
<organism evidence="3 4">
    <name type="scientific">Actinomadura vinacea</name>
    <dbReference type="NCBI Taxonomy" id="115336"/>
    <lineage>
        <taxon>Bacteria</taxon>
        <taxon>Bacillati</taxon>
        <taxon>Actinomycetota</taxon>
        <taxon>Actinomycetes</taxon>
        <taxon>Streptosporangiales</taxon>
        <taxon>Thermomonosporaceae</taxon>
        <taxon>Actinomadura</taxon>
    </lineage>
</organism>
<dbReference type="EMBL" id="BAAARW010000020">
    <property type="protein sequence ID" value="GAA2434198.1"/>
    <property type="molecule type" value="Genomic_DNA"/>
</dbReference>
<dbReference type="CDD" id="cd01097">
    <property type="entry name" value="Tetrahydromethanopterin_reductase"/>
    <property type="match status" value="1"/>
</dbReference>
<sequence length="344" mass="37142">MDFGIVLQTDPPASDVVELMRSAERAGFTYGWTFDSAVLWQEPFVIYSQILAHTERLIVGPMVTNPGTRTWEVTASTFATLNAMFGDRTVCGIGRGDSAMRVAGRRPNTMAVLDEAMHVIRELAEGREADIGGTRIQIPWVAQGSRLPVWMAAYGPKALALTGAKADGFILQLADTYLTEWMVKAVRDAAAAAGRDPGDVTVCVAAPAYVTEDDSPEALAHARGQCRWFGGMVGNHVADLVSKYGASSSAVPAELTDYIKARQGYDYAHHGRSGNPDTAFVPDEIVDRFCLIGTAEAHVEKLRTLRSLGVDQFALYNMHDAKETTIAAYGETIIPAVLDRVATG</sequence>
<dbReference type="InterPro" id="IPR011251">
    <property type="entry name" value="Luciferase-like_dom"/>
</dbReference>
<evidence type="ECO:0000313" key="4">
    <source>
        <dbReference type="Proteomes" id="UP001501231"/>
    </source>
</evidence>